<proteinExistence type="predicted"/>
<reference evidence="2" key="1">
    <citation type="submission" date="2021-06" db="EMBL/GenBank/DDBJ databases">
        <authorList>
            <person name="Hodson N. C."/>
            <person name="Mongue J. A."/>
            <person name="Jaron S. K."/>
        </authorList>
    </citation>
    <scope>NUCLEOTIDE SEQUENCE</scope>
</reference>
<name>A0A8J2M0R8_9HEXA</name>
<sequence length="107" mass="13085">MNQIDDFKDYYDITTDENGVILIEKEVFFAQDWLQLFPDEPMILEKINQKEEKIQYEDCIRRKLKLKPKKKKKKRTPDKRKAKKNSRAAHCLIWGPELRFEPWHSYQ</sequence>
<protein>
    <submittedName>
        <fullName evidence="2">Uncharacterized protein</fullName>
    </submittedName>
</protein>
<dbReference type="Proteomes" id="UP000708208">
    <property type="component" value="Unassembled WGS sequence"/>
</dbReference>
<gene>
    <name evidence="2" type="ORF">AFUS01_LOCUS41272</name>
</gene>
<evidence type="ECO:0000256" key="1">
    <source>
        <dbReference type="SAM" id="MobiDB-lite"/>
    </source>
</evidence>
<feature type="compositionally biased region" description="Basic residues" evidence="1">
    <location>
        <begin position="67"/>
        <end position="87"/>
    </location>
</feature>
<accession>A0A8J2M0R8</accession>
<feature type="region of interest" description="Disordered" evidence="1">
    <location>
        <begin position="67"/>
        <end position="88"/>
    </location>
</feature>
<organism evidence="2 3">
    <name type="scientific">Allacma fusca</name>
    <dbReference type="NCBI Taxonomy" id="39272"/>
    <lineage>
        <taxon>Eukaryota</taxon>
        <taxon>Metazoa</taxon>
        <taxon>Ecdysozoa</taxon>
        <taxon>Arthropoda</taxon>
        <taxon>Hexapoda</taxon>
        <taxon>Collembola</taxon>
        <taxon>Symphypleona</taxon>
        <taxon>Sminthuridae</taxon>
        <taxon>Allacma</taxon>
    </lineage>
</organism>
<dbReference type="EMBL" id="CAJVCH010560922">
    <property type="protein sequence ID" value="CAG7831531.1"/>
    <property type="molecule type" value="Genomic_DNA"/>
</dbReference>
<keyword evidence="3" id="KW-1185">Reference proteome</keyword>
<comment type="caution">
    <text evidence="2">The sequence shown here is derived from an EMBL/GenBank/DDBJ whole genome shotgun (WGS) entry which is preliminary data.</text>
</comment>
<evidence type="ECO:0000313" key="3">
    <source>
        <dbReference type="Proteomes" id="UP000708208"/>
    </source>
</evidence>
<evidence type="ECO:0000313" key="2">
    <source>
        <dbReference type="EMBL" id="CAG7831531.1"/>
    </source>
</evidence>
<dbReference type="AlphaFoldDB" id="A0A8J2M0R8"/>